<dbReference type="OrthoDB" id="5296173at2"/>
<dbReference type="Proteomes" id="UP000044071">
    <property type="component" value="Unassembled WGS sequence"/>
</dbReference>
<gene>
    <name evidence="3" type="ORF">BN59_02962</name>
</gene>
<reference evidence="3 4" key="1">
    <citation type="submission" date="2014-06" db="EMBL/GenBank/DDBJ databases">
        <authorList>
            <person name="Urmite Genomes Urmite Genomes"/>
        </authorList>
    </citation>
    <scope>NUCLEOTIDE SEQUENCE [LARGE SCALE GENOMIC DNA]</scope>
</reference>
<evidence type="ECO:0000313" key="3">
    <source>
        <dbReference type="EMBL" id="CDZ78650.1"/>
    </source>
</evidence>
<keyword evidence="1" id="KW-0175">Coiled coil</keyword>
<keyword evidence="2" id="KW-1133">Transmembrane helix</keyword>
<feature type="coiled-coil region" evidence="1">
    <location>
        <begin position="55"/>
        <end position="92"/>
    </location>
</feature>
<name>A0A078KW21_9GAMM</name>
<evidence type="ECO:0000256" key="2">
    <source>
        <dbReference type="SAM" id="Phobius"/>
    </source>
</evidence>
<keyword evidence="4" id="KW-1185">Reference proteome</keyword>
<accession>A0A078KW21</accession>
<evidence type="ECO:0000313" key="4">
    <source>
        <dbReference type="Proteomes" id="UP000044071"/>
    </source>
</evidence>
<evidence type="ECO:0000256" key="1">
    <source>
        <dbReference type="SAM" id="Coils"/>
    </source>
</evidence>
<organism evidence="3 4">
    <name type="scientific">Legionella massiliensis</name>
    <dbReference type="NCBI Taxonomy" id="1034943"/>
    <lineage>
        <taxon>Bacteria</taxon>
        <taxon>Pseudomonadati</taxon>
        <taxon>Pseudomonadota</taxon>
        <taxon>Gammaproteobacteria</taxon>
        <taxon>Legionellales</taxon>
        <taxon>Legionellaceae</taxon>
        <taxon>Legionella</taxon>
    </lineage>
</organism>
<dbReference type="Pfam" id="PF05137">
    <property type="entry name" value="PilN"/>
    <property type="match status" value="1"/>
</dbReference>
<dbReference type="AlphaFoldDB" id="A0A078KW21"/>
<dbReference type="RefSeq" id="WP_044011772.1">
    <property type="nucleotide sequence ID" value="NZ_CCVW01000003.1"/>
</dbReference>
<keyword evidence="2" id="KW-0472">Membrane</keyword>
<dbReference type="STRING" id="1034943.BN59_02962"/>
<keyword evidence="2" id="KW-0812">Transmembrane</keyword>
<dbReference type="InterPro" id="IPR052534">
    <property type="entry name" value="Extracell_DNA_Util/SecSys_Comp"/>
</dbReference>
<feature type="transmembrane region" description="Helical" evidence="2">
    <location>
        <begin position="21"/>
        <end position="44"/>
    </location>
</feature>
<dbReference type="PANTHER" id="PTHR40278">
    <property type="entry name" value="DNA UTILIZATION PROTEIN HOFN"/>
    <property type="match status" value="1"/>
</dbReference>
<protein>
    <submittedName>
        <fullName evidence="3">Fimbrial assembly protein (PilN)</fullName>
    </submittedName>
</protein>
<dbReference type="PANTHER" id="PTHR40278:SF1">
    <property type="entry name" value="DNA UTILIZATION PROTEIN HOFN"/>
    <property type="match status" value="1"/>
</dbReference>
<dbReference type="InterPro" id="IPR007813">
    <property type="entry name" value="PilN"/>
</dbReference>
<proteinExistence type="predicted"/>
<dbReference type="eggNOG" id="COG3166">
    <property type="taxonomic scope" value="Bacteria"/>
</dbReference>
<dbReference type="EMBL" id="CCSB01000003">
    <property type="protein sequence ID" value="CDZ78650.1"/>
    <property type="molecule type" value="Genomic_DNA"/>
</dbReference>
<sequence>MSIKINLLPWREIRRKDEKKKLLLSSLLGLSFLTIISLLAKYYVNGLAEIQMNSNQALRNEIEILNIMINKVEKIKKEKSDLLDRILLLQELENSSVLVIHFFDELIKLIPKQIYLSRIKGIGNRVILQGYSDSSHSVSLLMQKIENNPWMQAPNLIEIKNEELLKENNSFSISFTLKSKQADNLSL</sequence>